<protein>
    <submittedName>
        <fullName evidence="2">Uncharacterized protein</fullName>
    </submittedName>
</protein>
<evidence type="ECO:0000256" key="1">
    <source>
        <dbReference type="SAM" id="MobiDB-lite"/>
    </source>
</evidence>
<gene>
    <name evidence="2" type="ORF">GOP47_0001855</name>
</gene>
<comment type="caution">
    <text evidence="2">The sequence shown here is derived from an EMBL/GenBank/DDBJ whole genome shotgun (WGS) entry which is preliminary data.</text>
</comment>
<evidence type="ECO:0000313" key="3">
    <source>
        <dbReference type="Proteomes" id="UP000886520"/>
    </source>
</evidence>
<accession>A0A9D4V9L8</accession>
<evidence type="ECO:0000313" key="2">
    <source>
        <dbReference type="EMBL" id="KAI5082112.1"/>
    </source>
</evidence>
<dbReference type="AlphaFoldDB" id="A0A9D4V9L8"/>
<dbReference type="EMBL" id="JABFUD020000003">
    <property type="protein sequence ID" value="KAI5082112.1"/>
    <property type="molecule type" value="Genomic_DNA"/>
</dbReference>
<feature type="compositionally biased region" description="Basic and acidic residues" evidence="1">
    <location>
        <begin position="1"/>
        <end position="20"/>
    </location>
</feature>
<dbReference type="Proteomes" id="UP000886520">
    <property type="component" value="Chromosome 2"/>
</dbReference>
<name>A0A9D4V9L8_ADICA</name>
<reference evidence="2" key="1">
    <citation type="submission" date="2021-01" db="EMBL/GenBank/DDBJ databases">
        <title>Adiantum capillus-veneris genome.</title>
        <authorList>
            <person name="Fang Y."/>
            <person name="Liao Q."/>
        </authorList>
    </citation>
    <scope>NUCLEOTIDE SEQUENCE</scope>
    <source>
        <strain evidence="2">H3</strain>
        <tissue evidence="2">Leaf</tissue>
    </source>
</reference>
<feature type="compositionally biased region" description="Polar residues" evidence="1">
    <location>
        <begin position="32"/>
        <end position="44"/>
    </location>
</feature>
<feature type="region of interest" description="Disordered" evidence="1">
    <location>
        <begin position="1"/>
        <end position="49"/>
    </location>
</feature>
<keyword evidence="3" id="KW-1185">Reference proteome</keyword>
<proteinExistence type="predicted"/>
<sequence>MACEVPHRERNLYSESRHVSTDTLPSAPASHSGIQSLQRSSTRHFSAARSCDNRATLSIMKGGNASASFHSKPSV</sequence>
<organism evidence="2 3">
    <name type="scientific">Adiantum capillus-veneris</name>
    <name type="common">Maidenhair fern</name>
    <dbReference type="NCBI Taxonomy" id="13818"/>
    <lineage>
        <taxon>Eukaryota</taxon>
        <taxon>Viridiplantae</taxon>
        <taxon>Streptophyta</taxon>
        <taxon>Embryophyta</taxon>
        <taxon>Tracheophyta</taxon>
        <taxon>Polypodiopsida</taxon>
        <taxon>Polypodiidae</taxon>
        <taxon>Polypodiales</taxon>
        <taxon>Pteridineae</taxon>
        <taxon>Pteridaceae</taxon>
        <taxon>Vittarioideae</taxon>
        <taxon>Adiantum</taxon>
    </lineage>
</organism>